<organism evidence="1 2">
    <name type="scientific">Panagrolaimus davidi</name>
    <dbReference type="NCBI Taxonomy" id="227884"/>
    <lineage>
        <taxon>Eukaryota</taxon>
        <taxon>Metazoa</taxon>
        <taxon>Ecdysozoa</taxon>
        <taxon>Nematoda</taxon>
        <taxon>Chromadorea</taxon>
        <taxon>Rhabditida</taxon>
        <taxon>Tylenchina</taxon>
        <taxon>Panagrolaimomorpha</taxon>
        <taxon>Panagrolaimoidea</taxon>
        <taxon>Panagrolaimidae</taxon>
        <taxon>Panagrolaimus</taxon>
    </lineage>
</organism>
<proteinExistence type="predicted"/>
<dbReference type="WBParaSite" id="PDA_v2.g3147.t1">
    <property type="protein sequence ID" value="PDA_v2.g3147.t1"/>
    <property type="gene ID" value="PDA_v2.g3147"/>
</dbReference>
<evidence type="ECO:0000313" key="1">
    <source>
        <dbReference type="Proteomes" id="UP000887578"/>
    </source>
</evidence>
<dbReference type="Proteomes" id="UP000887578">
    <property type="component" value="Unplaced"/>
</dbReference>
<sequence>MDIFGVSKSNQSNKNIKSKASKFSSKHAQFYSTYFRQNFSLPNNIIYYISKNPKSAKLYQKMIQTCKYFFIKNPIIVIDSRLAFCENQWLIKRKPYDISNVTCKFWITDDLSIASNSLKINEDMNKNVVSSIIPKVYKCASKYLTLFNQNIFFHDLYFLIKSAEEIYFSDVCVKNDDGSNVAIEKIIEIAVKAKSFTL</sequence>
<reference evidence="2" key="1">
    <citation type="submission" date="2022-11" db="UniProtKB">
        <authorList>
            <consortium name="WormBaseParasite"/>
        </authorList>
    </citation>
    <scope>IDENTIFICATION</scope>
</reference>
<protein>
    <submittedName>
        <fullName evidence="2">Uncharacterized protein</fullName>
    </submittedName>
</protein>
<evidence type="ECO:0000313" key="2">
    <source>
        <dbReference type="WBParaSite" id="PDA_v2.g3147.t1"/>
    </source>
</evidence>
<accession>A0A914QV82</accession>
<keyword evidence="1" id="KW-1185">Reference proteome</keyword>
<dbReference type="AlphaFoldDB" id="A0A914QV82"/>
<name>A0A914QV82_9BILA</name>